<comment type="similarity">
    <text evidence="2 7">Belongs to the major facilitator superfamily. Sugar transporter (TC 2.A.1.1) family.</text>
</comment>
<evidence type="ECO:0000313" key="11">
    <source>
        <dbReference type="Proteomes" id="UP000188320"/>
    </source>
</evidence>
<keyword evidence="3 7" id="KW-0813">Transport</keyword>
<dbReference type="Pfam" id="PF00083">
    <property type="entry name" value="Sugar_tr"/>
    <property type="match status" value="1"/>
</dbReference>
<dbReference type="OrthoDB" id="4142200at2759"/>
<dbReference type="EMBL" id="LSSK01000038">
    <property type="protein sequence ID" value="OMH85858.1"/>
    <property type="molecule type" value="Genomic_DNA"/>
</dbReference>
<organism evidence="10 11">
    <name type="scientific">Zancudomyces culisetae</name>
    <name type="common">Gut fungus</name>
    <name type="synonym">Smittium culisetae</name>
    <dbReference type="NCBI Taxonomy" id="1213189"/>
    <lineage>
        <taxon>Eukaryota</taxon>
        <taxon>Fungi</taxon>
        <taxon>Fungi incertae sedis</taxon>
        <taxon>Zoopagomycota</taxon>
        <taxon>Kickxellomycotina</taxon>
        <taxon>Harpellomycetes</taxon>
        <taxon>Harpellales</taxon>
        <taxon>Legeriomycetaceae</taxon>
        <taxon>Zancudomyces</taxon>
    </lineage>
</organism>
<keyword evidence="4 8" id="KW-0812">Transmembrane</keyword>
<dbReference type="GO" id="GO:0005351">
    <property type="term" value="F:carbohydrate:proton symporter activity"/>
    <property type="evidence" value="ECO:0007669"/>
    <property type="project" value="TreeGrafter"/>
</dbReference>
<evidence type="ECO:0000256" key="8">
    <source>
        <dbReference type="SAM" id="Phobius"/>
    </source>
</evidence>
<dbReference type="InterPro" id="IPR050360">
    <property type="entry name" value="MFS_Sugar_Transporters"/>
</dbReference>
<dbReference type="PANTHER" id="PTHR48022">
    <property type="entry name" value="PLASTIDIC GLUCOSE TRANSPORTER 4"/>
    <property type="match status" value="1"/>
</dbReference>
<feature type="transmembrane region" description="Helical" evidence="8">
    <location>
        <begin position="99"/>
        <end position="116"/>
    </location>
</feature>
<dbReference type="InterPro" id="IPR020846">
    <property type="entry name" value="MFS_dom"/>
</dbReference>
<evidence type="ECO:0000256" key="2">
    <source>
        <dbReference type="ARBA" id="ARBA00010992"/>
    </source>
</evidence>
<dbReference type="PANTHER" id="PTHR48022:SF2">
    <property type="entry name" value="PLASTIDIC GLUCOSE TRANSPORTER 4"/>
    <property type="match status" value="1"/>
</dbReference>
<feature type="transmembrane region" description="Helical" evidence="8">
    <location>
        <begin position="158"/>
        <end position="181"/>
    </location>
</feature>
<dbReference type="InterPro" id="IPR005829">
    <property type="entry name" value="Sugar_transporter_CS"/>
</dbReference>
<evidence type="ECO:0000256" key="1">
    <source>
        <dbReference type="ARBA" id="ARBA00004141"/>
    </source>
</evidence>
<feature type="transmembrane region" description="Helical" evidence="8">
    <location>
        <begin position="418"/>
        <end position="439"/>
    </location>
</feature>
<proteinExistence type="inferred from homology"/>
<dbReference type="PRINTS" id="PR00171">
    <property type="entry name" value="SUGRTRNSPORT"/>
</dbReference>
<feature type="transmembrane region" description="Helical" evidence="8">
    <location>
        <begin position="71"/>
        <end position="93"/>
    </location>
</feature>
<comment type="subcellular location">
    <subcellularLocation>
        <location evidence="1">Membrane</location>
        <topology evidence="1">Multi-pass membrane protein</topology>
    </subcellularLocation>
</comment>
<name>A0A1R1PY57_ZANCU</name>
<dbReference type="FunFam" id="1.20.1250.20:FF:000134">
    <property type="entry name" value="MFS sugar transporter protein"/>
    <property type="match status" value="1"/>
</dbReference>
<dbReference type="PROSITE" id="PS00216">
    <property type="entry name" value="SUGAR_TRANSPORT_1"/>
    <property type="match status" value="1"/>
</dbReference>
<evidence type="ECO:0000256" key="5">
    <source>
        <dbReference type="ARBA" id="ARBA00022989"/>
    </source>
</evidence>
<evidence type="ECO:0000256" key="7">
    <source>
        <dbReference type="RuleBase" id="RU003346"/>
    </source>
</evidence>
<feature type="transmembrane region" description="Helical" evidence="8">
    <location>
        <begin position="41"/>
        <end position="59"/>
    </location>
</feature>
<feature type="transmembrane region" description="Helical" evidence="8">
    <location>
        <begin position="246"/>
        <end position="269"/>
    </location>
</feature>
<reference evidence="11" key="1">
    <citation type="submission" date="2017-01" db="EMBL/GenBank/DDBJ databases">
        <authorList>
            <person name="Wang Y."/>
            <person name="White M."/>
            <person name="Kvist S."/>
            <person name="Moncalvo J.-M."/>
        </authorList>
    </citation>
    <scope>NUCLEOTIDE SEQUENCE [LARGE SCALE GENOMIC DNA]</scope>
    <source>
        <strain evidence="11">COL-18-3</strain>
    </source>
</reference>
<feature type="domain" description="Major facilitator superfamily (MFS) profile" evidence="9">
    <location>
        <begin position="1"/>
        <end position="443"/>
    </location>
</feature>
<dbReference type="SUPFAM" id="SSF103473">
    <property type="entry name" value="MFS general substrate transporter"/>
    <property type="match status" value="1"/>
</dbReference>
<protein>
    <submittedName>
        <fullName evidence="10">Hexose transporter HXT17</fullName>
    </submittedName>
</protein>
<dbReference type="GO" id="GO:0016020">
    <property type="term" value="C:membrane"/>
    <property type="evidence" value="ECO:0007669"/>
    <property type="project" value="UniProtKB-SubCell"/>
</dbReference>
<keyword evidence="5 8" id="KW-1133">Transmembrane helix</keyword>
<evidence type="ECO:0000313" key="10">
    <source>
        <dbReference type="EMBL" id="OMH85858.1"/>
    </source>
</evidence>
<dbReference type="InterPro" id="IPR005828">
    <property type="entry name" value="MFS_sugar_transport-like"/>
</dbReference>
<feature type="transmembrane region" description="Helical" evidence="8">
    <location>
        <begin position="128"/>
        <end position="146"/>
    </location>
</feature>
<feature type="transmembrane region" description="Helical" evidence="8">
    <location>
        <begin position="281"/>
        <end position="305"/>
    </location>
</feature>
<evidence type="ECO:0000259" key="9">
    <source>
        <dbReference type="PROSITE" id="PS50850"/>
    </source>
</evidence>
<dbReference type="PROSITE" id="PS50850">
    <property type="entry name" value="MFS"/>
    <property type="match status" value="1"/>
</dbReference>
<dbReference type="Gene3D" id="1.20.1250.20">
    <property type="entry name" value="MFS general substrate transporter like domains"/>
    <property type="match status" value="1"/>
</dbReference>
<keyword evidence="11" id="KW-1185">Reference proteome</keyword>
<evidence type="ECO:0000256" key="3">
    <source>
        <dbReference type="ARBA" id="ARBA00022448"/>
    </source>
</evidence>
<feature type="transmembrane region" description="Helical" evidence="8">
    <location>
        <begin position="390"/>
        <end position="412"/>
    </location>
</feature>
<dbReference type="AlphaFoldDB" id="A0A1R1PY57"/>
<sequence>MATSVSLGGLLAGLKIADISSMLVMDNFAEYFSVQMCLKKGLIVSFLTLGCFLGSVAVGPLASKMSRKQTLAFAGVTTMVGVGLELGAVNLFMFLCARIISGFGIGVLSATVPMYMTEISHKTIRGRMISLLQLSMTFGIMAAYWINTGFNNVESSSFQWRGVFMTQLIICILFTGSVAIMPESPKWLAAKGKSDQVIKSLTKLRGAHYQDEDIINEARDIEAEVRTENYKKTSYFSLITQQYRRLTLGVLLQVFKQLTGVSTILYYIVYIVKEANITPKTGVFVAASMVGVVGFISTIPAVMYIDKFGRRNILLFGSFGSTICHLGIVVTCLYGGAWNINDKYGYYNPTCAWTGLVFMYIFLFFYSVSWGPIGWIYPPEIFSTNMRAKATSITTATNWLMTSLVGFITPFVLNRLGWGLYLIYGGCMFFSIIFVWAFCPETKGKSFIQIEAEFTSAILVRNMKSS</sequence>
<dbReference type="PROSITE" id="PS00217">
    <property type="entry name" value="SUGAR_TRANSPORT_2"/>
    <property type="match status" value="1"/>
</dbReference>
<feature type="transmembrane region" description="Helical" evidence="8">
    <location>
        <begin position="357"/>
        <end position="378"/>
    </location>
</feature>
<evidence type="ECO:0000256" key="6">
    <source>
        <dbReference type="ARBA" id="ARBA00023136"/>
    </source>
</evidence>
<dbReference type="InterPro" id="IPR036259">
    <property type="entry name" value="MFS_trans_sf"/>
</dbReference>
<accession>A0A1R1PY57</accession>
<evidence type="ECO:0000256" key="4">
    <source>
        <dbReference type="ARBA" id="ARBA00022692"/>
    </source>
</evidence>
<keyword evidence="6 8" id="KW-0472">Membrane</keyword>
<feature type="transmembrane region" description="Helical" evidence="8">
    <location>
        <begin position="312"/>
        <end position="337"/>
    </location>
</feature>
<comment type="caution">
    <text evidence="10">The sequence shown here is derived from an EMBL/GenBank/DDBJ whole genome shotgun (WGS) entry which is preliminary data.</text>
</comment>
<dbReference type="NCBIfam" id="TIGR00879">
    <property type="entry name" value="SP"/>
    <property type="match status" value="1"/>
</dbReference>
<gene>
    <name evidence="10" type="ORF">AX774_g588</name>
</gene>
<dbReference type="Proteomes" id="UP000188320">
    <property type="component" value="Unassembled WGS sequence"/>
</dbReference>
<dbReference type="InterPro" id="IPR003663">
    <property type="entry name" value="Sugar/inositol_transpt"/>
</dbReference>